<keyword evidence="3" id="KW-1185">Reference proteome</keyword>
<reference evidence="2" key="1">
    <citation type="submission" date="2020-10" db="EMBL/GenBank/DDBJ databases">
        <title>Taxonomic study of unclassified bacteria belonging to the class Ktedonobacteria.</title>
        <authorList>
            <person name="Yabe S."/>
            <person name="Wang C.M."/>
            <person name="Zheng Y."/>
            <person name="Sakai Y."/>
            <person name="Cavaletti L."/>
            <person name="Monciardini P."/>
            <person name="Donadio S."/>
        </authorList>
    </citation>
    <scope>NUCLEOTIDE SEQUENCE</scope>
    <source>
        <strain evidence="2">SOSP1-1</strain>
    </source>
</reference>
<protein>
    <submittedName>
        <fullName evidence="2">Hydrolase</fullName>
    </submittedName>
</protein>
<organism evidence="2 3">
    <name type="scientific">Ktedonospora formicarum</name>
    <dbReference type="NCBI Taxonomy" id="2778364"/>
    <lineage>
        <taxon>Bacteria</taxon>
        <taxon>Bacillati</taxon>
        <taxon>Chloroflexota</taxon>
        <taxon>Ktedonobacteria</taxon>
        <taxon>Ktedonobacterales</taxon>
        <taxon>Ktedonobacteraceae</taxon>
        <taxon>Ktedonospora</taxon>
    </lineage>
</organism>
<dbReference type="PRINTS" id="PR00412">
    <property type="entry name" value="EPOXHYDRLASE"/>
</dbReference>
<dbReference type="GO" id="GO:0016787">
    <property type="term" value="F:hydrolase activity"/>
    <property type="evidence" value="ECO:0007669"/>
    <property type="project" value="UniProtKB-KW"/>
</dbReference>
<evidence type="ECO:0000313" key="3">
    <source>
        <dbReference type="Proteomes" id="UP000612362"/>
    </source>
</evidence>
<dbReference type="PANTHER" id="PTHR43194">
    <property type="entry name" value="HYDROLASE ALPHA/BETA FOLD FAMILY"/>
    <property type="match status" value="1"/>
</dbReference>
<dbReference type="EMBL" id="BNJF01000005">
    <property type="protein sequence ID" value="GHO49475.1"/>
    <property type="molecule type" value="Genomic_DNA"/>
</dbReference>
<dbReference type="Proteomes" id="UP000612362">
    <property type="component" value="Unassembled WGS sequence"/>
</dbReference>
<evidence type="ECO:0000313" key="2">
    <source>
        <dbReference type="EMBL" id="GHO49475.1"/>
    </source>
</evidence>
<sequence>MSDGQHRLGFAEVNGTRIAYEIAGTGEPLILAHAGLTDKSMWDEQFLAFAEHFRVVRYDLRGFGETPMVEGEYAHEEDLCALLDDLGIERAHLVGCSMGACTMLDFALVYPSRVRSLSIVASTPNGFAFAQQDEASRVMQEEHVAAIRAGDTKRAADVEADYWVAGPRRRPEEVAPSIRERVRTMNRIAMANKVAFFNRVSERELRPAAVDRLAELHVPTLVVFGDLDDGNILNGSEYMLKGTAGARKAVINGTAHFPNMERPDEFNRIVLDFLRG</sequence>
<dbReference type="InterPro" id="IPR029058">
    <property type="entry name" value="AB_hydrolase_fold"/>
</dbReference>
<dbReference type="InterPro" id="IPR050228">
    <property type="entry name" value="Carboxylesterase_BioH"/>
</dbReference>
<dbReference type="Gene3D" id="3.40.50.1820">
    <property type="entry name" value="alpha/beta hydrolase"/>
    <property type="match status" value="1"/>
</dbReference>
<evidence type="ECO:0000259" key="1">
    <source>
        <dbReference type="Pfam" id="PF00561"/>
    </source>
</evidence>
<feature type="domain" description="AB hydrolase-1" evidence="1">
    <location>
        <begin position="28"/>
        <end position="263"/>
    </location>
</feature>
<dbReference type="PRINTS" id="PR00111">
    <property type="entry name" value="ABHYDROLASE"/>
</dbReference>
<gene>
    <name evidence="2" type="ORF">KSX_76380</name>
</gene>
<keyword evidence="2" id="KW-0378">Hydrolase</keyword>
<dbReference type="InterPro" id="IPR000073">
    <property type="entry name" value="AB_hydrolase_1"/>
</dbReference>
<proteinExistence type="predicted"/>
<name>A0A8J3MYB4_9CHLR</name>
<dbReference type="RefSeq" id="WP_220198592.1">
    <property type="nucleotide sequence ID" value="NZ_BNJF01000005.1"/>
</dbReference>
<dbReference type="PANTHER" id="PTHR43194:SF5">
    <property type="entry name" value="PIMELOYL-[ACYL-CARRIER PROTEIN] METHYL ESTER ESTERASE"/>
    <property type="match status" value="1"/>
</dbReference>
<dbReference type="InterPro" id="IPR000639">
    <property type="entry name" value="Epox_hydrolase-like"/>
</dbReference>
<dbReference type="Pfam" id="PF00561">
    <property type="entry name" value="Abhydrolase_1"/>
    <property type="match status" value="1"/>
</dbReference>
<accession>A0A8J3MYB4</accession>
<dbReference type="AlphaFoldDB" id="A0A8J3MYB4"/>
<comment type="caution">
    <text evidence="2">The sequence shown here is derived from an EMBL/GenBank/DDBJ whole genome shotgun (WGS) entry which is preliminary data.</text>
</comment>
<dbReference type="SUPFAM" id="SSF53474">
    <property type="entry name" value="alpha/beta-Hydrolases"/>
    <property type="match status" value="1"/>
</dbReference>